<evidence type="ECO:0000313" key="4">
    <source>
        <dbReference type="EMBL" id="TBO56792.1"/>
    </source>
</evidence>
<reference evidence="4 5" key="1">
    <citation type="submission" date="2019-02" db="EMBL/GenBank/DDBJ databases">
        <title>Draft Genome Sequence of Streptomyces sp. AM-2504, identified by 16S rRNA comparative analysis as a Streptomyces Kasugaensis strain.</title>
        <authorList>
            <person name="Napolioni V."/>
            <person name="Giuliodori A.M."/>
            <person name="Spurio R."/>
            <person name="Fabbretti A."/>
        </authorList>
    </citation>
    <scope>NUCLEOTIDE SEQUENCE [LARGE SCALE GENOMIC DNA]</scope>
    <source>
        <strain evidence="4 5">AM-2504</strain>
    </source>
</reference>
<dbReference type="EMBL" id="SIXH01000293">
    <property type="protein sequence ID" value="TBO56792.1"/>
    <property type="molecule type" value="Genomic_DNA"/>
</dbReference>
<gene>
    <name evidence="4" type="ORF">EYS09_26020</name>
</gene>
<dbReference type="Proteomes" id="UP000292452">
    <property type="component" value="Unassembled WGS sequence"/>
</dbReference>
<evidence type="ECO:0000256" key="1">
    <source>
        <dbReference type="ARBA" id="ARBA00006817"/>
    </source>
</evidence>
<dbReference type="InterPro" id="IPR023393">
    <property type="entry name" value="START-like_dom_sf"/>
</dbReference>
<sequence>MSANDNTTTGGSTVPEGGQDKNRIEREISIAAPVERVWAVLTEPEHVGSWFGQGKPTPVDLRPGGIMHLDHGAGRQFPTTIVTVEPPHRFSYRWASGFPGEVAVEGNSTLVEFTLTAEGEGTRLRVTETGFADLDIPAETAAGASYESHYEGWSAQVDNIRRYAERLAA</sequence>
<dbReference type="AlphaFoldDB" id="A0A4Q9HPG3"/>
<keyword evidence="5" id="KW-1185">Reference proteome</keyword>
<dbReference type="InterPro" id="IPR013538">
    <property type="entry name" value="ASHA1/2-like_C"/>
</dbReference>
<evidence type="ECO:0000259" key="3">
    <source>
        <dbReference type="Pfam" id="PF08327"/>
    </source>
</evidence>
<comment type="caution">
    <text evidence="4">The sequence shown here is derived from an EMBL/GenBank/DDBJ whole genome shotgun (WGS) entry which is preliminary data.</text>
</comment>
<feature type="domain" description="Activator of Hsp90 ATPase homologue 1/2-like C-terminal" evidence="3">
    <location>
        <begin position="31"/>
        <end position="165"/>
    </location>
</feature>
<dbReference type="Pfam" id="PF08327">
    <property type="entry name" value="AHSA1"/>
    <property type="match status" value="1"/>
</dbReference>
<comment type="similarity">
    <text evidence="1">Belongs to the AHA1 family.</text>
</comment>
<organism evidence="4 5">
    <name type="scientific">Streptomyces kasugaensis</name>
    <dbReference type="NCBI Taxonomy" id="1946"/>
    <lineage>
        <taxon>Bacteria</taxon>
        <taxon>Bacillati</taxon>
        <taxon>Actinomycetota</taxon>
        <taxon>Actinomycetes</taxon>
        <taxon>Kitasatosporales</taxon>
        <taxon>Streptomycetaceae</taxon>
        <taxon>Streptomyces</taxon>
    </lineage>
</organism>
<protein>
    <submittedName>
        <fullName evidence="4">Polyketide cyclase</fullName>
    </submittedName>
</protein>
<dbReference type="Gene3D" id="3.30.530.20">
    <property type="match status" value="1"/>
</dbReference>
<evidence type="ECO:0000256" key="2">
    <source>
        <dbReference type="SAM" id="MobiDB-lite"/>
    </source>
</evidence>
<name>A0A4Q9HPG3_STRKA</name>
<dbReference type="RefSeq" id="WP_131125067.1">
    <property type="nucleotide sequence ID" value="NZ_SIXH01000293.1"/>
</dbReference>
<evidence type="ECO:0000313" key="5">
    <source>
        <dbReference type="Proteomes" id="UP000292452"/>
    </source>
</evidence>
<feature type="compositionally biased region" description="Polar residues" evidence="2">
    <location>
        <begin position="1"/>
        <end position="12"/>
    </location>
</feature>
<dbReference type="SUPFAM" id="SSF55961">
    <property type="entry name" value="Bet v1-like"/>
    <property type="match status" value="1"/>
</dbReference>
<feature type="region of interest" description="Disordered" evidence="2">
    <location>
        <begin position="1"/>
        <end position="24"/>
    </location>
</feature>
<proteinExistence type="inferred from homology"/>
<dbReference type="CDD" id="cd08898">
    <property type="entry name" value="SRPBCC_CalC_Aha1-like_5"/>
    <property type="match status" value="1"/>
</dbReference>
<accession>A0A4Q9HPG3</accession>